<protein>
    <submittedName>
        <fullName evidence="1">Uncharacterized protein</fullName>
    </submittedName>
</protein>
<name>A0A167N4P7_CORFA</name>
<proteinExistence type="predicted"/>
<organism evidence="1 2">
    <name type="scientific">Cordyceps fumosorosea (strain ARSEF 2679)</name>
    <name type="common">Isaria fumosorosea</name>
    <dbReference type="NCBI Taxonomy" id="1081104"/>
    <lineage>
        <taxon>Eukaryota</taxon>
        <taxon>Fungi</taxon>
        <taxon>Dikarya</taxon>
        <taxon>Ascomycota</taxon>
        <taxon>Pezizomycotina</taxon>
        <taxon>Sordariomycetes</taxon>
        <taxon>Hypocreomycetidae</taxon>
        <taxon>Hypocreales</taxon>
        <taxon>Cordycipitaceae</taxon>
        <taxon>Cordyceps</taxon>
    </lineage>
</organism>
<evidence type="ECO:0000313" key="2">
    <source>
        <dbReference type="Proteomes" id="UP000076744"/>
    </source>
</evidence>
<accession>A0A167N4P7</accession>
<dbReference type="AlphaFoldDB" id="A0A167N4P7"/>
<reference evidence="1 2" key="1">
    <citation type="journal article" date="2016" name="Genome Biol. Evol.">
        <title>Divergent and convergent evolution of fungal pathogenicity.</title>
        <authorList>
            <person name="Shang Y."/>
            <person name="Xiao G."/>
            <person name="Zheng P."/>
            <person name="Cen K."/>
            <person name="Zhan S."/>
            <person name="Wang C."/>
        </authorList>
    </citation>
    <scope>NUCLEOTIDE SEQUENCE [LARGE SCALE GENOMIC DNA]</scope>
    <source>
        <strain evidence="1 2">ARSEF 2679</strain>
    </source>
</reference>
<keyword evidence="2" id="KW-1185">Reference proteome</keyword>
<dbReference type="EMBL" id="AZHB01000026">
    <property type="protein sequence ID" value="OAA55123.1"/>
    <property type="molecule type" value="Genomic_DNA"/>
</dbReference>
<evidence type="ECO:0000313" key="1">
    <source>
        <dbReference type="EMBL" id="OAA55123.1"/>
    </source>
</evidence>
<gene>
    <name evidence="1" type="ORF">ISF_08044</name>
</gene>
<sequence length="136" mass="15697">MADHTDSPVADLIVLSYDQDAPGLCRAGFFCLDLRTVDELLVVAREYFAKPLKENSKDMYKINDAFKVCGPWQRRKLERWHINTCYSVLFFLRPNNNASFTDSEGVSWRAVDWLSNWFDNPSPQPQRAAGVSYVDR</sequence>
<dbReference type="RefSeq" id="XP_018701133.1">
    <property type="nucleotide sequence ID" value="XM_018851647.1"/>
</dbReference>
<comment type="caution">
    <text evidence="1">The sequence shown here is derived from an EMBL/GenBank/DDBJ whole genome shotgun (WGS) entry which is preliminary data.</text>
</comment>
<dbReference type="OrthoDB" id="288590at2759"/>
<dbReference type="Proteomes" id="UP000076744">
    <property type="component" value="Unassembled WGS sequence"/>
</dbReference>
<dbReference type="GeneID" id="30024336"/>